<dbReference type="PROSITE" id="PS50929">
    <property type="entry name" value="ABC_TM1F"/>
    <property type="match status" value="2"/>
</dbReference>
<feature type="transmembrane region" description="Helical" evidence="8">
    <location>
        <begin position="157"/>
        <end position="175"/>
    </location>
</feature>
<dbReference type="CDD" id="cd18604">
    <property type="entry name" value="ABC_6TM_VMR1_D2_like"/>
    <property type="match status" value="1"/>
</dbReference>
<comment type="caution">
    <text evidence="11">The sequence shown here is derived from an EMBL/GenBank/DDBJ whole genome shotgun (WGS) entry which is preliminary data.</text>
</comment>
<dbReference type="Gene3D" id="1.20.1560.10">
    <property type="entry name" value="ABC transporter type 1, transmembrane domain"/>
    <property type="match status" value="2"/>
</dbReference>
<gene>
    <name evidence="11" type="ORF">EST38_g5745</name>
</gene>
<dbReference type="STRING" id="2316362.A0A4Q2DLL2"/>
<dbReference type="InterPro" id="IPR003593">
    <property type="entry name" value="AAA+_ATPase"/>
</dbReference>
<dbReference type="GO" id="GO:0016887">
    <property type="term" value="F:ATP hydrolysis activity"/>
    <property type="evidence" value="ECO:0007669"/>
    <property type="project" value="InterPro"/>
</dbReference>
<dbReference type="SUPFAM" id="SSF90123">
    <property type="entry name" value="ABC transporter transmembrane region"/>
    <property type="match status" value="2"/>
</dbReference>
<dbReference type="Pfam" id="PF00664">
    <property type="entry name" value="ABC_membrane"/>
    <property type="match status" value="2"/>
</dbReference>
<dbReference type="InterPro" id="IPR003439">
    <property type="entry name" value="ABC_transporter-like_ATP-bd"/>
</dbReference>
<dbReference type="InterPro" id="IPR017871">
    <property type="entry name" value="ABC_transporter-like_CS"/>
</dbReference>
<reference evidence="11 12" key="1">
    <citation type="submission" date="2019-01" db="EMBL/GenBank/DDBJ databases">
        <title>Draft genome sequence of Psathyrella aberdarensis IHI B618.</title>
        <authorList>
            <person name="Buettner E."/>
            <person name="Kellner H."/>
        </authorList>
    </citation>
    <scope>NUCLEOTIDE SEQUENCE [LARGE SCALE GENOMIC DNA]</scope>
    <source>
        <strain evidence="11 12">IHI B618</strain>
    </source>
</reference>
<dbReference type="AlphaFoldDB" id="A0A4Q2DLL2"/>
<evidence type="ECO:0000256" key="6">
    <source>
        <dbReference type="ARBA" id="ARBA00022989"/>
    </source>
</evidence>
<evidence type="ECO:0000256" key="8">
    <source>
        <dbReference type="SAM" id="Phobius"/>
    </source>
</evidence>
<feature type="transmembrane region" description="Helical" evidence="8">
    <location>
        <begin position="105"/>
        <end position="125"/>
    </location>
</feature>
<dbReference type="PANTHER" id="PTHR24223:SF356">
    <property type="entry name" value="ATP-BINDING CASSETTE TRANSPORTER ABC4"/>
    <property type="match status" value="1"/>
</dbReference>
<dbReference type="GO" id="GO:0140359">
    <property type="term" value="F:ABC-type transporter activity"/>
    <property type="evidence" value="ECO:0007669"/>
    <property type="project" value="InterPro"/>
</dbReference>
<evidence type="ECO:0000259" key="9">
    <source>
        <dbReference type="PROSITE" id="PS50893"/>
    </source>
</evidence>
<dbReference type="PROSITE" id="PS50893">
    <property type="entry name" value="ABC_TRANSPORTER_2"/>
    <property type="match status" value="2"/>
</dbReference>
<feature type="transmembrane region" description="Helical" evidence="8">
    <location>
        <begin position="210"/>
        <end position="234"/>
    </location>
</feature>
<dbReference type="InterPro" id="IPR011527">
    <property type="entry name" value="ABC1_TM_dom"/>
</dbReference>
<evidence type="ECO:0008006" key="13">
    <source>
        <dbReference type="Google" id="ProtNLM"/>
    </source>
</evidence>
<feature type="transmembrane region" description="Helical" evidence="8">
    <location>
        <begin position="619"/>
        <end position="640"/>
    </location>
</feature>
<keyword evidence="4" id="KW-0547">Nucleotide-binding</keyword>
<dbReference type="InterPro" id="IPR027417">
    <property type="entry name" value="P-loop_NTPase"/>
</dbReference>
<evidence type="ECO:0000256" key="2">
    <source>
        <dbReference type="ARBA" id="ARBA00022448"/>
    </source>
</evidence>
<dbReference type="SMART" id="SM00382">
    <property type="entry name" value="AAA"/>
    <property type="match status" value="2"/>
</dbReference>
<keyword evidence="5" id="KW-0067">ATP-binding</keyword>
<organism evidence="11 12">
    <name type="scientific">Candolleomyces aberdarensis</name>
    <dbReference type="NCBI Taxonomy" id="2316362"/>
    <lineage>
        <taxon>Eukaryota</taxon>
        <taxon>Fungi</taxon>
        <taxon>Dikarya</taxon>
        <taxon>Basidiomycota</taxon>
        <taxon>Agaricomycotina</taxon>
        <taxon>Agaricomycetes</taxon>
        <taxon>Agaricomycetidae</taxon>
        <taxon>Agaricales</taxon>
        <taxon>Agaricineae</taxon>
        <taxon>Psathyrellaceae</taxon>
        <taxon>Candolleomyces</taxon>
    </lineage>
</organism>
<comment type="subcellular location">
    <subcellularLocation>
        <location evidence="1">Membrane</location>
        <topology evidence="1">Multi-pass membrane protein</topology>
    </subcellularLocation>
</comment>
<dbReference type="FunFam" id="3.40.50.300:FF:000838">
    <property type="entry name" value="ABC multidrug transporter (Eurofung)"/>
    <property type="match status" value="1"/>
</dbReference>
<feature type="domain" description="ABC transmembrane type-1" evidence="10">
    <location>
        <begin position="659"/>
        <end position="852"/>
    </location>
</feature>
<dbReference type="Proteomes" id="UP000290288">
    <property type="component" value="Unassembled WGS sequence"/>
</dbReference>
<keyword evidence="12" id="KW-1185">Reference proteome</keyword>
<feature type="domain" description="ABC transporter" evidence="9">
    <location>
        <begin position="889"/>
        <end position="1127"/>
    </location>
</feature>
<keyword evidence="6 8" id="KW-1133">Transmembrane helix</keyword>
<accession>A0A4Q2DLL2</accession>
<dbReference type="InterPro" id="IPR036640">
    <property type="entry name" value="ABC1_TM_sf"/>
</dbReference>
<proteinExistence type="predicted"/>
<dbReference type="SUPFAM" id="SSF52540">
    <property type="entry name" value="P-loop containing nucleoside triphosphate hydrolases"/>
    <property type="match status" value="2"/>
</dbReference>
<dbReference type="GO" id="GO:0016020">
    <property type="term" value="C:membrane"/>
    <property type="evidence" value="ECO:0007669"/>
    <property type="project" value="UniProtKB-SubCell"/>
</dbReference>
<dbReference type="Pfam" id="PF00005">
    <property type="entry name" value="ABC_tran"/>
    <property type="match status" value="2"/>
</dbReference>
<dbReference type="OrthoDB" id="6500128at2759"/>
<protein>
    <recommendedName>
        <fullName evidence="13">P-loop containing nucleoside triphosphate hydrolase protein</fullName>
    </recommendedName>
</protein>
<evidence type="ECO:0000313" key="12">
    <source>
        <dbReference type="Proteomes" id="UP000290288"/>
    </source>
</evidence>
<dbReference type="PANTHER" id="PTHR24223">
    <property type="entry name" value="ATP-BINDING CASSETTE SUB-FAMILY C"/>
    <property type="match status" value="1"/>
</dbReference>
<evidence type="ECO:0000256" key="7">
    <source>
        <dbReference type="ARBA" id="ARBA00023136"/>
    </source>
</evidence>
<dbReference type="CDD" id="cd03244">
    <property type="entry name" value="ABCC_MRP_domain2"/>
    <property type="match status" value="1"/>
</dbReference>
<dbReference type="GO" id="GO:0005524">
    <property type="term" value="F:ATP binding"/>
    <property type="evidence" value="ECO:0007669"/>
    <property type="project" value="UniProtKB-KW"/>
</dbReference>
<evidence type="ECO:0000313" key="11">
    <source>
        <dbReference type="EMBL" id="RXW20111.1"/>
    </source>
</evidence>
<keyword evidence="7 8" id="KW-0472">Membrane</keyword>
<keyword evidence="2" id="KW-0813">Transport</keyword>
<evidence type="ECO:0000259" key="10">
    <source>
        <dbReference type="PROSITE" id="PS50929"/>
    </source>
</evidence>
<feature type="domain" description="ABC transporter" evidence="9">
    <location>
        <begin position="309"/>
        <end position="553"/>
    </location>
</feature>
<evidence type="ECO:0000256" key="3">
    <source>
        <dbReference type="ARBA" id="ARBA00022692"/>
    </source>
</evidence>
<feature type="transmembrane region" description="Helical" evidence="8">
    <location>
        <begin position="695"/>
        <end position="728"/>
    </location>
</feature>
<dbReference type="Gene3D" id="3.40.50.300">
    <property type="entry name" value="P-loop containing nucleotide triphosphate hydrolases"/>
    <property type="match status" value="2"/>
</dbReference>
<sequence>MTHSLTQADSVLTQLIFGYSLRMRNINSVMASMGKVPGVGTGAGSSTKKSSKTPSSLEGKLNNLATVDLNNIVAARDLIIVFWQLPLQMIVSSIFLYWILGWSAFVGLGLMVALIPVPGYLATMLRSTQVEKMKKLSPDRQQDTDGHGMYELNTIQLPLSSISLLILTYVAMSVLRTIKMFGWERKIQEKIDQRREEELHWVWKGKLLNLFVLMVTYLIPTITMLATYGTAALVMKIELTASKIFSSMIVFDTLRSAMQRANYYLAALVRGKVSLDRFDEFFKETTTLSSATNPNSSVREPSSSDSDKVFFRDASFSWTSEISPEVDGSTTPSSCPFKLTVPGELQFMEGKINLIVGPTGSGKTSLLMALLGEMDFTPTHPDSAFNLPRGGGVALAVQETWVQNETIRGNIVFHSLYDEERYKKVLYQCALEPDLELFEAGDLTEVGERGLTLSGGQKARLTLARAIYSSAKIILLDDVLAALDVHTAKWIVNKCLKGDLVAGRTVLLVTHNVALARPIADFAVSISLDGVVTSHPGDVLEALFGEEEPGVTLEGELTECKKSDRHVPSEASLMKKQSEDAKRTSGKLIVGEEIHRGHIGWKAMKLFFESLGGHHPIRFFSLWLAGHVISYCMVSFNLWFLGYWSSQYEHHHAEEVPVIRWLDETPVSRVITRMTQDIQSIDGALMLNAENFVNLILLVIVDLISAVLFVPLFLLPGLLVAGLGTYIGARYMRAQLPVKREMSNAKAPVLAHFSAAMAGLVSIRAYGVEVEFKKELQSRLDHYVRMARLNYDLNRWIGIRLDSLGATFTASLAAYLTYFSTINAANVGFSLNRAVEFTSMILYVVRVFNLFQVEANSLERIASYVEIEQEPKPTERGKPPASWPTSGEIRVENLTARYSKCGPAVLHNLSFNIHTGERIGVVGRTGSGKSSLTLALLRCILTDGTVYFNGLATKEINLENLRSNITIIPQSPELLSGALRYNLDPFDEYDDATLNAALKASGLYALHTDPGVEGRLGLDTAIASNGSNISAGQRQIIALARAIVRSSKLLILDEATSAIDHETDAIIQNTLRTELGPDVTVLTIAHRLQTIMDADKIMVLDGGRITEFATPAELLGNDKSVFKAMVDESGDKGWLYDVAERKAGTSSC</sequence>
<dbReference type="InterPro" id="IPR050173">
    <property type="entry name" value="ABC_transporter_C-like"/>
</dbReference>
<feature type="domain" description="ABC transmembrane type-1" evidence="10">
    <location>
        <begin position="59"/>
        <end position="270"/>
    </location>
</feature>
<dbReference type="CDD" id="cd03250">
    <property type="entry name" value="ABCC_MRP_domain1"/>
    <property type="match status" value="1"/>
</dbReference>
<keyword evidence="3 8" id="KW-0812">Transmembrane</keyword>
<evidence type="ECO:0000256" key="5">
    <source>
        <dbReference type="ARBA" id="ARBA00022840"/>
    </source>
</evidence>
<evidence type="ECO:0000256" key="1">
    <source>
        <dbReference type="ARBA" id="ARBA00004141"/>
    </source>
</evidence>
<dbReference type="CDD" id="cd18596">
    <property type="entry name" value="ABC_6TM_VMR1_D1_like"/>
    <property type="match status" value="1"/>
</dbReference>
<name>A0A4Q2DLL2_9AGAR</name>
<evidence type="ECO:0000256" key="4">
    <source>
        <dbReference type="ARBA" id="ARBA00022741"/>
    </source>
</evidence>
<dbReference type="EMBL" id="SDEE01000166">
    <property type="protein sequence ID" value="RXW20111.1"/>
    <property type="molecule type" value="Genomic_DNA"/>
</dbReference>
<dbReference type="PROSITE" id="PS00211">
    <property type="entry name" value="ABC_TRANSPORTER_1"/>
    <property type="match status" value="1"/>
</dbReference>